<dbReference type="Gene3D" id="3.30.420.360">
    <property type="match status" value="1"/>
</dbReference>
<dbReference type="GO" id="GO:0003998">
    <property type="term" value="F:acylphosphatase activity"/>
    <property type="evidence" value="ECO:0007669"/>
    <property type="project" value="UniProtKB-EC"/>
</dbReference>
<dbReference type="InterPro" id="IPR017945">
    <property type="entry name" value="DHBP_synth_RibB-like_a/b_dom"/>
</dbReference>
<comment type="caution">
    <text evidence="12">The sequence shown here is derived from an EMBL/GenBank/DDBJ whole genome shotgun (WGS) entry which is preliminary data.</text>
</comment>
<dbReference type="RefSeq" id="WP_107284083.1">
    <property type="nucleotide sequence ID" value="NZ_PYMC01000010.1"/>
</dbReference>
<dbReference type="InterPro" id="IPR001792">
    <property type="entry name" value="Acylphosphatase-like_dom"/>
</dbReference>
<keyword evidence="13" id="KW-1185">Reference proteome</keyword>
<keyword evidence="12" id="KW-0808">Transferase</keyword>
<dbReference type="Pfam" id="PF07503">
    <property type="entry name" value="zf-HYPF"/>
    <property type="match status" value="2"/>
</dbReference>
<keyword evidence="4" id="KW-0479">Metal-binding</keyword>
<dbReference type="GO" id="GO:0008270">
    <property type="term" value="F:zinc ion binding"/>
    <property type="evidence" value="ECO:0007669"/>
    <property type="project" value="UniProtKB-KW"/>
</dbReference>
<dbReference type="Pfam" id="PF17788">
    <property type="entry name" value="HypF_C"/>
    <property type="match status" value="1"/>
</dbReference>
<evidence type="ECO:0000256" key="8">
    <source>
        <dbReference type="PIRNR" id="PIRNR006256"/>
    </source>
</evidence>
<dbReference type="SUPFAM" id="SSF55821">
    <property type="entry name" value="YrdC/RibB"/>
    <property type="match status" value="1"/>
</dbReference>
<dbReference type="Gene3D" id="3.30.420.40">
    <property type="match status" value="1"/>
</dbReference>
<dbReference type="InterPro" id="IPR051060">
    <property type="entry name" value="Carbamoyltrans_HypF-like"/>
</dbReference>
<dbReference type="Gene3D" id="3.30.110.120">
    <property type="match status" value="1"/>
</dbReference>
<dbReference type="Pfam" id="PF00708">
    <property type="entry name" value="Acylphosphatase"/>
    <property type="match status" value="1"/>
</dbReference>
<gene>
    <name evidence="12" type="primary">hypF</name>
    <name evidence="12" type="ORF">C9I89_14630</name>
</gene>
<dbReference type="PROSITE" id="PS00150">
    <property type="entry name" value="ACYLPHOSPHATASE_1"/>
    <property type="match status" value="1"/>
</dbReference>
<name>A0A2T3MW96_9GAMM</name>
<dbReference type="Pfam" id="PF22521">
    <property type="entry name" value="HypF_C_2"/>
    <property type="match status" value="1"/>
</dbReference>
<dbReference type="InterPro" id="IPR017968">
    <property type="entry name" value="Acylphosphatase_CS"/>
</dbReference>
<dbReference type="PROSITE" id="PS51160">
    <property type="entry name" value="ACYLPHOSPHATASE_3"/>
    <property type="match status" value="1"/>
</dbReference>
<dbReference type="PROSITE" id="PS51163">
    <property type="entry name" value="YRDC"/>
    <property type="match status" value="1"/>
</dbReference>
<evidence type="ECO:0000256" key="1">
    <source>
        <dbReference type="ARBA" id="ARBA00004711"/>
    </source>
</evidence>
<accession>A0A2T3MW96</accession>
<dbReference type="SUPFAM" id="SSF54975">
    <property type="entry name" value="Acylphosphatase/BLUF domain-like"/>
    <property type="match status" value="1"/>
</dbReference>
<dbReference type="Gene3D" id="3.90.870.50">
    <property type="match status" value="1"/>
</dbReference>
<evidence type="ECO:0000256" key="4">
    <source>
        <dbReference type="ARBA" id="ARBA00022723"/>
    </source>
</evidence>
<dbReference type="InterPro" id="IPR006070">
    <property type="entry name" value="Sua5-like_dom"/>
</dbReference>
<feature type="active site" evidence="9">
    <location>
        <position position="26"/>
    </location>
</feature>
<comment type="pathway">
    <text evidence="1 8">Protein modification; [NiFe] hydrogenase maturation.</text>
</comment>
<dbReference type="InterPro" id="IPR055128">
    <property type="entry name" value="HypF_C_2"/>
</dbReference>
<comment type="similarity">
    <text evidence="2 8">Belongs to the carbamoyltransferase HypF family.</text>
</comment>
<protein>
    <recommendedName>
        <fullName evidence="8">Carbamoyltransferase HypF</fullName>
        <ecNumber evidence="8">6.2.-.-</ecNumber>
    </recommendedName>
</protein>
<keyword evidence="6" id="KW-0862">Zinc</keyword>
<dbReference type="InterPro" id="IPR036046">
    <property type="entry name" value="Acylphosphatase-like_dom_sf"/>
</dbReference>
<dbReference type="NCBIfam" id="TIGR00143">
    <property type="entry name" value="hypF"/>
    <property type="match status" value="1"/>
</dbReference>
<evidence type="ECO:0000256" key="2">
    <source>
        <dbReference type="ARBA" id="ARBA00008097"/>
    </source>
</evidence>
<sequence length="767" mass="85334">MNKQCDGASLGIEIRVKGRVQGVGFRPYIWQIAQELDAVGYVLNDSKGVLIRLTQTTDAALFLQLIRDRCPPLAFIESVDTAVYSWQEIPTSFEIIQSQHVEMETQIIPDAATCEECKHELLDEHDRRYRYPFINCTHCGPRFTIISAMPYDRPSTTMAGFPLCDFCLTEYKNPANRRFHAQPVACPVCGPALWLIDQQGGQHTEDALLLAAQAIKQGKIVAMKGLGGFHLVCDAGSDQAVSKLRERKRRLTKPLAVMVPDLAWAGQIAEINEHETAQLVSSAAPIVLVTKKKQYVDYISSQIAPGLVEVGLMLPANPLQHLLAEQLALPVVMTSANAPGYPPAMTNQQALSQLSDIADLFLLNNRPIIQRADDSLIRVNEHNQLEMLRRSRGYVPNAVPVPADFPSVNKILAAGGDLKNSFALGRDKDVIVSQFFGDLEQIEIQQQYLQSLDHFTEVYNWHPEKLALDCHPHYSTRLLIQAHYPEVPVSQVFHHHAHVAACLFEHGWKLSDGKVLALALDGIGVGPNQALWGGEILLADYQECHKLGGLPDYPLPGGDMAAKQPWRILLSHLETFLPAWQEQIGVELFQGKPWQLLLKVIQQKTHAPATSSAGRFFDGVAASLGICFDQINHEGEAACRLESLAWQADTLNLREQLKIPLNKNGYQLDIHGFWLQWFKLNCSTEQKAWLFHDALARAFAKLVLMKSREKNITTIVLTGGVFHNRLLTKLMINYFDDSLNILKPSLFSCGDGGLALGQIAIAAMDNN</sequence>
<dbReference type="Proteomes" id="UP000240904">
    <property type="component" value="Unassembled WGS sequence"/>
</dbReference>
<dbReference type="EC" id="6.2.-.-" evidence="8"/>
<organism evidence="12 13">
    <name type="scientific">Photobacterium lipolyticum</name>
    <dbReference type="NCBI Taxonomy" id="266810"/>
    <lineage>
        <taxon>Bacteria</taxon>
        <taxon>Pseudomonadati</taxon>
        <taxon>Pseudomonadota</taxon>
        <taxon>Gammaproteobacteria</taxon>
        <taxon>Vibrionales</taxon>
        <taxon>Vibrionaceae</taxon>
        <taxon>Photobacterium</taxon>
    </lineage>
</organism>
<keyword evidence="3" id="KW-0436">Ligase</keyword>
<dbReference type="InterPro" id="IPR004421">
    <property type="entry name" value="Carbamoyltransferase_HypF"/>
</dbReference>
<evidence type="ECO:0000259" key="10">
    <source>
        <dbReference type="PROSITE" id="PS51160"/>
    </source>
</evidence>
<dbReference type="AlphaFoldDB" id="A0A2T3MW96"/>
<evidence type="ECO:0000313" key="13">
    <source>
        <dbReference type="Proteomes" id="UP000240904"/>
    </source>
</evidence>
<comment type="catalytic activity">
    <reaction evidence="9">
        <text>an acyl phosphate + H2O = a carboxylate + phosphate + H(+)</text>
        <dbReference type="Rhea" id="RHEA:14965"/>
        <dbReference type="ChEBI" id="CHEBI:15377"/>
        <dbReference type="ChEBI" id="CHEBI:15378"/>
        <dbReference type="ChEBI" id="CHEBI:29067"/>
        <dbReference type="ChEBI" id="CHEBI:43474"/>
        <dbReference type="ChEBI" id="CHEBI:59918"/>
        <dbReference type="EC" id="3.6.1.7"/>
    </reaction>
</comment>
<evidence type="ECO:0000256" key="9">
    <source>
        <dbReference type="PROSITE-ProRule" id="PRU00520"/>
    </source>
</evidence>
<dbReference type="EMBL" id="PYMC01000010">
    <property type="protein sequence ID" value="PSW04210.1"/>
    <property type="molecule type" value="Genomic_DNA"/>
</dbReference>
<dbReference type="Pfam" id="PF01300">
    <property type="entry name" value="Sua5_yciO_yrdC"/>
    <property type="match status" value="1"/>
</dbReference>
<evidence type="ECO:0000256" key="6">
    <source>
        <dbReference type="ARBA" id="ARBA00022833"/>
    </source>
</evidence>
<comment type="catalytic activity">
    <reaction evidence="7 8">
        <text>C-terminal L-cysteinyl-[HypE protein] + carbamoyl phosphate + ATP + H2O = C-terminal S-carboxamide-L-cysteinyl-[HypE protein] + AMP + phosphate + diphosphate + H(+)</text>
        <dbReference type="Rhea" id="RHEA:55636"/>
        <dbReference type="Rhea" id="RHEA-COMP:14247"/>
        <dbReference type="Rhea" id="RHEA-COMP:14392"/>
        <dbReference type="ChEBI" id="CHEBI:15377"/>
        <dbReference type="ChEBI" id="CHEBI:15378"/>
        <dbReference type="ChEBI" id="CHEBI:30616"/>
        <dbReference type="ChEBI" id="CHEBI:33019"/>
        <dbReference type="ChEBI" id="CHEBI:43474"/>
        <dbReference type="ChEBI" id="CHEBI:58228"/>
        <dbReference type="ChEBI" id="CHEBI:76913"/>
        <dbReference type="ChEBI" id="CHEBI:139126"/>
        <dbReference type="ChEBI" id="CHEBI:456215"/>
    </reaction>
</comment>
<dbReference type="PANTHER" id="PTHR42959:SF1">
    <property type="entry name" value="CARBAMOYLTRANSFERASE HYPF"/>
    <property type="match status" value="1"/>
</dbReference>
<proteinExistence type="inferred from homology"/>
<dbReference type="GO" id="GO:0051604">
    <property type="term" value="P:protein maturation"/>
    <property type="evidence" value="ECO:0007669"/>
    <property type="project" value="TreeGrafter"/>
</dbReference>
<evidence type="ECO:0000256" key="5">
    <source>
        <dbReference type="ARBA" id="ARBA00022771"/>
    </source>
</evidence>
<feature type="domain" description="Acylphosphatase-like" evidence="10">
    <location>
        <begin position="11"/>
        <end position="97"/>
    </location>
</feature>
<evidence type="ECO:0000259" key="11">
    <source>
        <dbReference type="PROSITE" id="PS51163"/>
    </source>
</evidence>
<dbReference type="PANTHER" id="PTHR42959">
    <property type="entry name" value="CARBAMOYLTRANSFERASE"/>
    <property type="match status" value="1"/>
</dbReference>
<evidence type="ECO:0000256" key="7">
    <source>
        <dbReference type="ARBA" id="ARBA00048220"/>
    </source>
</evidence>
<dbReference type="InterPro" id="IPR041440">
    <property type="entry name" value="HypF_C"/>
</dbReference>
<dbReference type="OrthoDB" id="9808093at2"/>
<dbReference type="PIRSF" id="PIRSF006256">
    <property type="entry name" value="CMPcnvr_hdrg_mat"/>
    <property type="match status" value="1"/>
</dbReference>
<evidence type="ECO:0000256" key="3">
    <source>
        <dbReference type="ARBA" id="ARBA00022598"/>
    </source>
</evidence>
<feature type="domain" description="YrdC-like" evidence="11">
    <location>
        <begin position="205"/>
        <end position="393"/>
    </location>
</feature>
<dbReference type="GO" id="GO:0016743">
    <property type="term" value="F:carboxyl- or carbamoyltransferase activity"/>
    <property type="evidence" value="ECO:0007669"/>
    <property type="project" value="UniProtKB-UniRule"/>
</dbReference>
<dbReference type="UniPathway" id="UPA00335"/>
<comment type="function">
    <text evidence="8">Involved in the maturation of [NiFe] hydrogenases. Along with HypE, it catalyzes the synthesis of the CN ligands of the active site iron of [NiFe]-hydrogenases. HypF functions as a carbamoyl transferase using carbamoylphosphate as a substrate and transferring the carboxamido moiety in an ATP-dependent reaction to the thiolate of the C-terminal cysteine of HypE yielding a protein-S-carboxamide.</text>
</comment>
<dbReference type="InterPro" id="IPR011125">
    <property type="entry name" value="Znf_HypF"/>
</dbReference>
<evidence type="ECO:0000313" key="12">
    <source>
        <dbReference type="EMBL" id="PSW04210.1"/>
    </source>
</evidence>
<keyword evidence="9" id="KW-0378">Hydrolase</keyword>
<dbReference type="GO" id="GO:0003725">
    <property type="term" value="F:double-stranded RNA binding"/>
    <property type="evidence" value="ECO:0007669"/>
    <property type="project" value="InterPro"/>
</dbReference>
<keyword evidence="5" id="KW-0863">Zinc-finger</keyword>
<feature type="active site" evidence="9">
    <location>
        <position position="44"/>
    </location>
</feature>
<dbReference type="GO" id="GO:0016874">
    <property type="term" value="F:ligase activity"/>
    <property type="evidence" value="ECO:0007669"/>
    <property type="project" value="UniProtKB-UniRule"/>
</dbReference>
<reference evidence="12 13" key="1">
    <citation type="submission" date="2018-03" db="EMBL/GenBank/DDBJ databases">
        <title>Whole genome sequencing of Histamine producing bacteria.</title>
        <authorList>
            <person name="Butler K."/>
        </authorList>
    </citation>
    <scope>NUCLEOTIDE SEQUENCE [LARGE SCALE GENOMIC DNA]</scope>
    <source>
        <strain evidence="12 13">DSM 16190</strain>
    </source>
</reference>